<evidence type="ECO:0000313" key="1">
    <source>
        <dbReference type="EMBL" id="KAI8010731.1"/>
    </source>
</evidence>
<protein>
    <submittedName>
        <fullName evidence="1">Guanine nucleotide-binding protein subunit beta</fullName>
    </submittedName>
</protein>
<dbReference type="Proteomes" id="UP001060215">
    <property type="component" value="Chromosome 5"/>
</dbReference>
<organism evidence="1 2">
    <name type="scientific">Camellia lanceoleosa</name>
    <dbReference type="NCBI Taxonomy" id="1840588"/>
    <lineage>
        <taxon>Eukaryota</taxon>
        <taxon>Viridiplantae</taxon>
        <taxon>Streptophyta</taxon>
        <taxon>Embryophyta</taxon>
        <taxon>Tracheophyta</taxon>
        <taxon>Spermatophyta</taxon>
        <taxon>Magnoliopsida</taxon>
        <taxon>eudicotyledons</taxon>
        <taxon>Gunneridae</taxon>
        <taxon>Pentapetalae</taxon>
        <taxon>asterids</taxon>
        <taxon>Ericales</taxon>
        <taxon>Theaceae</taxon>
        <taxon>Camellia</taxon>
    </lineage>
</organism>
<proteinExistence type="predicted"/>
<sequence>MAATETVNDLRELLKQKRLHLLDTNVLRRRERQRVLLRCCSGGGKVWNSIEKEKEEGNGKFVKMLEKLIGISAFMLIGACHPGATVGAVEKEFCSEVCSLITELASAAAAEKRIAILHMKFYATHGFRLMVLLRTSLWIQQFQVA</sequence>
<reference evidence="1 2" key="1">
    <citation type="journal article" date="2022" name="Plant J.">
        <title>Chromosome-level genome of Camellia lanceoleosa provides a valuable resource for understanding genome evolution and self-incompatibility.</title>
        <authorList>
            <person name="Gong W."/>
            <person name="Xiao S."/>
            <person name="Wang L."/>
            <person name="Liao Z."/>
            <person name="Chang Y."/>
            <person name="Mo W."/>
            <person name="Hu G."/>
            <person name="Li W."/>
            <person name="Zhao G."/>
            <person name="Zhu H."/>
            <person name="Hu X."/>
            <person name="Ji K."/>
            <person name="Xiang X."/>
            <person name="Song Q."/>
            <person name="Yuan D."/>
            <person name="Jin S."/>
            <person name="Zhang L."/>
        </authorList>
    </citation>
    <scope>NUCLEOTIDE SEQUENCE [LARGE SCALE GENOMIC DNA]</scope>
    <source>
        <strain evidence="1">SQ_2022a</strain>
    </source>
</reference>
<comment type="caution">
    <text evidence="1">The sequence shown here is derived from an EMBL/GenBank/DDBJ whole genome shotgun (WGS) entry which is preliminary data.</text>
</comment>
<name>A0ACC0HFB5_9ERIC</name>
<keyword evidence="2" id="KW-1185">Reference proteome</keyword>
<evidence type="ECO:0000313" key="2">
    <source>
        <dbReference type="Proteomes" id="UP001060215"/>
    </source>
</evidence>
<accession>A0ACC0HFB5</accession>
<gene>
    <name evidence="1" type="ORF">LOK49_LG06G01035</name>
</gene>
<dbReference type="EMBL" id="CM045762">
    <property type="protein sequence ID" value="KAI8010731.1"/>
    <property type="molecule type" value="Genomic_DNA"/>
</dbReference>